<evidence type="ECO:0000313" key="2">
    <source>
        <dbReference type="Proteomes" id="UP000829447"/>
    </source>
</evidence>
<organism evidence="1 2">
    <name type="scientific">Pangasianodon gigas</name>
    <name type="common">Mekong giant catfish</name>
    <name type="synonym">Pangasius gigas</name>
    <dbReference type="NCBI Taxonomy" id="30993"/>
    <lineage>
        <taxon>Eukaryota</taxon>
        <taxon>Metazoa</taxon>
        <taxon>Chordata</taxon>
        <taxon>Craniata</taxon>
        <taxon>Vertebrata</taxon>
        <taxon>Euteleostomi</taxon>
        <taxon>Actinopterygii</taxon>
        <taxon>Neopterygii</taxon>
        <taxon>Teleostei</taxon>
        <taxon>Ostariophysi</taxon>
        <taxon>Siluriformes</taxon>
        <taxon>Pangasiidae</taxon>
        <taxon>Pangasianodon</taxon>
    </lineage>
</organism>
<dbReference type="Proteomes" id="UP000829447">
    <property type="component" value="Linkage Group LG12"/>
</dbReference>
<evidence type="ECO:0000313" key="1">
    <source>
        <dbReference type="EMBL" id="MCI4384580.1"/>
    </source>
</evidence>
<dbReference type="EMBL" id="CM040465">
    <property type="protein sequence ID" value="MCI4384580.1"/>
    <property type="molecule type" value="Genomic_DNA"/>
</dbReference>
<gene>
    <name evidence="1" type="ORF">PGIGA_G00040390</name>
</gene>
<protein>
    <submittedName>
        <fullName evidence="1">Uncharacterized protein</fullName>
    </submittedName>
</protein>
<keyword evidence="2" id="KW-1185">Reference proteome</keyword>
<proteinExistence type="predicted"/>
<sequence>MAGRKMQAARCPTDELSLTNCVVANEKDYKSGQHVMIRTTPTHKHVMIRTTPTHKYVFTVRTHQSVMAGTLAFSLPQRKWAGLSVNQDVEVSIYNFDTSKQYIGTMTVEIDFLQKKNADSNSYDSDKMAIELIQNFNSQAFCLGQQFVFSFCDKVFLLVIKSLEAMDPSILKGEQSSSKKNKIEVGLLHGNSQVIFEKAESSSINLFGKAKSRGARQSIINPDWNFERMGIGGLDKEFSDIFRRAFASRVFPPDIVEQMGKAKSRGARQSIINPDWNFERMGIGGLDKEFSDIFRRAFASRVFPPDIVEQMGKAKSRGARQSIINPDWNFERMGIGGLDKEFSDIFRRAFASRVFPPDIVEQMGCKHVKGILLFGPPGCGKTLMARQIGKMLNAREPKVVNGPEILNKYVGESEANIRKLFADAEDEQKRIEENKQTCCKHVKGILLFGPPGCGKTLMARQIGKMLNAREPKVVNGPEILNKYVGESEANIRKLFADAEDEQKRLGANSGLHIIIFDEIDAICKQRGSMAGSTGVHDTVVNQLLSKIDGVEQLNNILVIGMTNRPDLIDEALLRPGRLEVKMEIGLPDESGRLQILNIHTAKMRQASMLASDVDIKELAVETKNYSGAELEGLVRAAQSTAMNRHIKASNQVEVDTEKAQSLQVSRSDFWASLNNDIKPAFGTNQEDYSSYILNGIVKWSNAVADILGDGELLVQQTKNSERTPLVTVLLEGPPHSGKTALAAKIAEDSQFPFIKICSPDKMIGHSEIAKCQAIKKIFDDAYKSQLSCVVVDDIERLLDFVPIGPRFSNSVLQALLVLLKKAPPRGRKLLILGTTSRKDVLQEMGMLDAFSTTIHIPNISRGEHLMEALELLGGFQEDERVQIAKEVKGKGVWLGIKKLQMLIEMSLQMPHEYRVKKFLALLTEEGALGSDKHVTL</sequence>
<comment type="caution">
    <text evidence="1">The sequence shown here is derived from an EMBL/GenBank/DDBJ whole genome shotgun (WGS) entry which is preliminary data.</text>
</comment>
<reference evidence="1 2" key="1">
    <citation type="journal article" date="2022" name="bioRxiv">
        <title>An ancient truncated duplication of the anti-Mullerian hormone receptor type 2 gene is a potential conserved master sex determinant in the Pangasiidae catfish family.</title>
        <authorList>
            <person name="Wen M."/>
            <person name="Pan Q."/>
            <person name="Jouanno E."/>
            <person name="Montfort J."/>
            <person name="Zahm M."/>
            <person name="Cabau C."/>
            <person name="Klopp C."/>
            <person name="Iampietro C."/>
            <person name="Roques C."/>
            <person name="Bouchez O."/>
            <person name="Castinel A."/>
            <person name="Donnadieu C."/>
            <person name="Parrinello H."/>
            <person name="Poncet C."/>
            <person name="Belmonte E."/>
            <person name="Gautier V."/>
            <person name="Avarre J.-C."/>
            <person name="Dugue R."/>
            <person name="Gustiano R."/>
            <person name="Ha T.T.T."/>
            <person name="Campet M."/>
            <person name="Sriphairoj K."/>
            <person name="Ribolli J."/>
            <person name="de Almeida F.L."/>
            <person name="Desvignes T."/>
            <person name="Postlethwait J.H."/>
            <person name="Bucao C.F."/>
            <person name="Robinson-Rechavi M."/>
            <person name="Bobe J."/>
            <person name="Herpin A."/>
            <person name="Guiguen Y."/>
        </authorList>
    </citation>
    <scope>NUCLEOTIDE SEQUENCE [LARGE SCALE GENOMIC DNA]</scope>
    <source>
        <strain evidence="1">YG-Dec2019</strain>
    </source>
</reference>
<name>A0ACC5X162_PANGG</name>
<accession>A0ACC5X162</accession>